<comment type="caution">
    <text evidence="2">The sequence shown here is derived from an EMBL/GenBank/DDBJ whole genome shotgun (WGS) entry which is preliminary data.</text>
</comment>
<dbReference type="InterPro" id="IPR036770">
    <property type="entry name" value="Ankyrin_rpt-contain_sf"/>
</dbReference>
<dbReference type="SUPFAM" id="SSF48403">
    <property type="entry name" value="Ankyrin repeat"/>
    <property type="match status" value="1"/>
</dbReference>
<evidence type="ECO:0000313" key="2">
    <source>
        <dbReference type="EMBL" id="KAL3391122.1"/>
    </source>
</evidence>
<accession>A0ABD2WF24</accession>
<dbReference type="AlphaFoldDB" id="A0ABD2WF24"/>
<sequence length="305" mass="35471">MMKLLLENGVNVNAKDKYGFSALNIAVSLLQYDAVYLLVKNGADVQSVTFQELGYFNYESHYELNLDLIESLMAILELLESKGFVLTTEDHKGVLRFLMGTKMIKDRELTPNACVLLLKSNLLGSHGSEDRYEFTLKLFLNTVRKFNIFLNEEKKNFLYKYLNSSPENLKSELLIFESKHEQEEFDLAKKTMISDKRSLYDLCVVNAKKRLHYLKNASYKEFLDEQNFNYRFGDTGKIIKGLIVESYRKSLFECIVMKYFQVLTLKKLPDLCCEFIIDFLSVDDLASVYEAVTNSKIKYSRALHW</sequence>
<keyword evidence="3" id="KW-1185">Reference proteome</keyword>
<proteinExistence type="predicted"/>
<dbReference type="EMBL" id="JBJJXI010000112">
    <property type="protein sequence ID" value="KAL3391122.1"/>
    <property type="molecule type" value="Genomic_DNA"/>
</dbReference>
<evidence type="ECO:0000256" key="1">
    <source>
        <dbReference type="PROSITE-ProRule" id="PRU00023"/>
    </source>
</evidence>
<reference evidence="2 3" key="1">
    <citation type="journal article" date="2024" name="bioRxiv">
        <title>A reference genome for Trichogramma kaykai: A tiny desert-dwelling parasitoid wasp with competing sex-ratio distorters.</title>
        <authorList>
            <person name="Culotta J."/>
            <person name="Lindsey A.R."/>
        </authorList>
    </citation>
    <scope>NUCLEOTIDE SEQUENCE [LARGE SCALE GENOMIC DNA]</scope>
    <source>
        <strain evidence="2 3">KSX58</strain>
    </source>
</reference>
<keyword evidence="1" id="KW-0040">ANK repeat</keyword>
<organism evidence="2 3">
    <name type="scientific">Trichogramma kaykai</name>
    <dbReference type="NCBI Taxonomy" id="54128"/>
    <lineage>
        <taxon>Eukaryota</taxon>
        <taxon>Metazoa</taxon>
        <taxon>Ecdysozoa</taxon>
        <taxon>Arthropoda</taxon>
        <taxon>Hexapoda</taxon>
        <taxon>Insecta</taxon>
        <taxon>Pterygota</taxon>
        <taxon>Neoptera</taxon>
        <taxon>Endopterygota</taxon>
        <taxon>Hymenoptera</taxon>
        <taxon>Apocrita</taxon>
        <taxon>Proctotrupomorpha</taxon>
        <taxon>Chalcidoidea</taxon>
        <taxon>Trichogrammatidae</taxon>
        <taxon>Trichogramma</taxon>
    </lineage>
</organism>
<dbReference type="Proteomes" id="UP001627154">
    <property type="component" value="Unassembled WGS sequence"/>
</dbReference>
<dbReference type="Gene3D" id="1.25.40.20">
    <property type="entry name" value="Ankyrin repeat-containing domain"/>
    <property type="match status" value="1"/>
</dbReference>
<dbReference type="InterPro" id="IPR002110">
    <property type="entry name" value="Ankyrin_rpt"/>
</dbReference>
<dbReference type="PROSITE" id="PS50088">
    <property type="entry name" value="ANK_REPEAT"/>
    <property type="match status" value="2"/>
</dbReference>
<gene>
    <name evidence="2" type="ORF">TKK_014177</name>
</gene>
<protein>
    <submittedName>
        <fullName evidence="2">Uncharacterized protein</fullName>
    </submittedName>
</protein>
<dbReference type="Pfam" id="PF13637">
    <property type="entry name" value="Ank_4"/>
    <property type="match status" value="1"/>
</dbReference>
<evidence type="ECO:0000313" key="3">
    <source>
        <dbReference type="Proteomes" id="UP001627154"/>
    </source>
</evidence>
<name>A0ABD2WF24_9HYME</name>
<feature type="repeat" description="ANK" evidence="1">
    <location>
        <begin position="1"/>
        <end position="17"/>
    </location>
</feature>
<feature type="repeat" description="ANK" evidence="1">
    <location>
        <begin position="18"/>
        <end position="50"/>
    </location>
</feature>